<evidence type="ECO:0000256" key="4">
    <source>
        <dbReference type="ARBA" id="ARBA00022692"/>
    </source>
</evidence>
<evidence type="ECO:0000256" key="3">
    <source>
        <dbReference type="ARBA" id="ARBA00022475"/>
    </source>
</evidence>
<keyword evidence="2" id="KW-0813">Transport</keyword>
<dbReference type="Pfam" id="PF02687">
    <property type="entry name" value="FtsX"/>
    <property type="match status" value="1"/>
</dbReference>
<keyword evidence="6 7" id="KW-0472">Membrane</keyword>
<keyword evidence="5 7" id="KW-1133">Transmembrane helix</keyword>
<evidence type="ECO:0000256" key="5">
    <source>
        <dbReference type="ARBA" id="ARBA00022989"/>
    </source>
</evidence>
<dbReference type="PANTHER" id="PTHR43738:SF1">
    <property type="entry name" value="HEMIN TRANSPORT SYSTEM PERMEASE PROTEIN HRTB-RELATED"/>
    <property type="match status" value="1"/>
</dbReference>
<name>A0ABT6AXY7_9BURK</name>
<feature type="domain" description="ABC3 transporter permease C-terminal" evidence="8">
    <location>
        <begin position="257"/>
        <end position="368"/>
    </location>
</feature>
<feature type="transmembrane region" description="Helical" evidence="7">
    <location>
        <begin position="253"/>
        <end position="280"/>
    </location>
</feature>
<evidence type="ECO:0000256" key="2">
    <source>
        <dbReference type="ARBA" id="ARBA00022448"/>
    </source>
</evidence>
<feature type="domain" description="MacB-like periplasmic core" evidence="9">
    <location>
        <begin position="18"/>
        <end position="222"/>
    </location>
</feature>
<evidence type="ECO:0000313" key="11">
    <source>
        <dbReference type="Proteomes" id="UP001216674"/>
    </source>
</evidence>
<dbReference type="RefSeq" id="WP_276267688.1">
    <property type="nucleotide sequence ID" value="NZ_JARJLM010000515.1"/>
</dbReference>
<proteinExistence type="predicted"/>
<comment type="subcellular location">
    <subcellularLocation>
        <location evidence="1">Cell membrane</location>
        <topology evidence="1">Multi-pass membrane protein</topology>
    </subcellularLocation>
</comment>
<evidence type="ECO:0000259" key="9">
    <source>
        <dbReference type="Pfam" id="PF12704"/>
    </source>
</evidence>
<dbReference type="InterPro" id="IPR003838">
    <property type="entry name" value="ABC3_permease_C"/>
</dbReference>
<dbReference type="InterPro" id="IPR025857">
    <property type="entry name" value="MacB_PCD"/>
</dbReference>
<keyword evidence="4 7" id="KW-0812">Transmembrane</keyword>
<protein>
    <submittedName>
        <fullName evidence="10">ABC transporter permease</fullName>
    </submittedName>
</protein>
<feature type="transmembrane region" description="Helical" evidence="7">
    <location>
        <begin position="339"/>
        <end position="361"/>
    </location>
</feature>
<evidence type="ECO:0000256" key="7">
    <source>
        <dbReference type="SAM" id="Phobius"/>
    </source>
</evidence>
<feature type="transmembrane region" description="Helical" evidence="7">
    <location>
        <begin position="16"/>
        <end position="41"/>
    </location>
</feature>
<evidence type="ECO:0000256" key="6">
    <source>
        <dbReference type="ARBA" id="ARBA00023136"/>
    </source>
</evidence>
<dbReference type="InterPro" id="IPR051125">
    <property type="entry name" value="ABC-4/HrtB_transporter"/>
</dbReference>
<organism evidence="10 11">
    <name type="scientific">Cupriavidus basilensis</name>
    <dbReference type="NCBI Taxonomy" id="68895"/>
    <lineage>
        <taxon>Bacteria</taxon>
        <taxon>Pseudomonadati</taxon>
        <taxon>Pseudomonadota</taxon>
        <taxon>Betaproteobacteria</taxon>
        <taxon>Burkholderiales</taxon>
        <taxon>Burkholderiaceae</taxon>
        <taxon>Cupriavidus</taxon>
    </lineage>
</organism>
<comment type="caution">
    <text evidence="10">The sequence shown here is derived from an EMBL/GenBank/DDBJ whole genome shotgun (WGS) entry which is preliminary data.</text>
</comment>
<evidence type="ECO:0000313" key="10">
    <source>
        <dbReference type="EMBL" id="MDF3837503.1"/>
    </source>
</evidence>
<dbReference type="Pfam" id="PF12704">
    <property type="entry name" value="MacB_PCD"/>
    <property type="match status" value="1"/>
</dbReference>
<keyword evidence="11" id="KW-1185">Reference proteome</keyword>
<accession>A0ABT6AXY7</accession>
<feature type="transmembrane region" description="Helical" evidence="7">
    <location>
        <begin position="301"/>
        <end position="327"/>
    </location>
</feature>
<evidence type="ECO:0000256" key="1">
    <source>
        <dbReference type="ARBA" id="ARBA00004651"/>
    </source>
</evidence>
<dbReference type="PANTHER" id="PTHR43738">
    <property type="entry name" value="ABC TRANSPORTER, MEMBRANE PROTEIN"/>
    <property type="match status" value="1"/>
</dbReference>
<dbReference type="Proteomes" id="UP001216674">
    <property type="component" value="Unassembled WGS sequence"/>
</dbReference>
<dbReference type="EMBL" id="JARJLM010000515">
    <property type="protein sequence ID" value="MDF3837503.1"/>
    <property type="molecule type" value="Genomic_DNA"/>
</dbReference>
<sequence length="374" mass="39683">MISLARATLAHEWRRYLAAVLAITFAGLLIVVQLALLLGLFGSVAVVVDRSGADLWIGFRNTQSVDLGRALVRGSDALAWSHPGVDRVEGYTTAYGDLRRADGVPVSVLLHAMDVSRAGLAFSGLLTQDERALLREPNAILIDAADMRKLGARVGTMVEINGRRARIAGVIEGIRTVGGVNVLASFATARYLAPDIADQIAFYLVRLKPGFDPLAVSAEIADKARFPRYSVWTAPALSMQSQAYWLLESGSGIGSGFASLLALVVGMVITSQTLSGAILASIKEFAALRALGVSRKSLRAIVVEQSLWVGVSGLIVTGLLTLAIAWLGDTLRIAMRFPAWMLAGACVLLLAISMVSGLLALRPLGRADPAALLR</sequence>
<gene>
    <name evidence="10" type="ORF">P3W85_31815</name>
</gene>
<evidence type="ECO:0000259" key="8">
    <source>
        <dbReference type="Pfam" id="PF02687"/>
    </source>
</evidence>
<keyword evidence="3" id="KW-1003">Cell membrane</keyword>
<reference evidence="10 11" key="1">
    <citation type="submission" date="2023-03" db="EMBL/GenBank/DDBJ databases">
        <title>Draft assemblies of triclosan tolerant bacteria isolated from returned activated sludge.</title>
        <authorList>
            <person name="Van Hamelsveld S."/>
        </authorList>
    </citation>
    <scope>NUCLEOTIDE SEQUENCE [LARGE SCALE GENOMIC DNA]</scope>
    <source>
        <strain evidence="10 11">GW210010_S58</strain>
    </source>
</reference>